<dbReference type="Gene3D" id="3.40.30.10">
    <property type="entry name" value="Glutaredoxin"/>
    <property type="match status" value="1"/>
</dbReference>
<organism evidence="7 8">
    <name type="scientific">Xanthocytophaga agilis</name>
    <dbReference type="NCBI Taxonomy" id="3048010"/>
    <lineage>
        <taxon>Bacteria</taxon>
        <taxon>Pseudomonadati</taxon>
        <taxon>Bacteroidota</taxon>
        <taxon>Cytophagia</taxon>
        <taxon>Cytophagales</taxon>
        <taxon>Rhodocytophagaceae</taxon>
        <taxon>Xanthocytophaga</taxon>
    </lineage>
</organism>
<dbReference type="GO" id="GO:0017004">
    <property type="term" value="P:cytochrome complex assembly"/>
    <property type="evidence" value="ECO:0007669"/>
    <property type="project" value="UniProtKB-KW"/>
</dbReference>
<dbReference type="PROSITE" id="PS51352">
    <property type="entry name" value="THIOREDOXIN_2"/>
    <property type="match status" value="1"/>
</dbReference>
<dbReference type="InterPro" id="IPR013740">
    <property type="entry name" value="Redoxin"/>
</dbReference>
<evidence type="ECO:0000256" key="5">
    <source>
        <dbReference type="SAM" id="SignalP"/>
    </source>
</evidence>
<dbReference type="Proteomes" id="UP001232063">
    <property type="component" value="Unassembled WGS sequence"/>
</dbReference>
<comment type="caution">
    <text evidence="7">The sequence shown here is derived from an EMBL/GenBank/DDBJ whole genome shotgun (WGS) entry which is preliminary data.</text>
</comment>
<dbReference type="PANTHER" id="PTHR42852:SF6">
    <property type="entry name" value="THIOL:DISULFIDE INTERCHANGE PROTEIN DSBE"/>
    <property type="match status" value="1"/>
</dbReference>
<evidence type="ECO:0000256" key="4">
    <source>
        <dbReference type="ARBA" id="ARBA00023284"/>
    </source>
</evidence>
<evidence type="ECO:0000256" key="1">
    <source>
        <dbReference type="ARBA" id="ARBA00004196"/>
    </source>
</evidence>
<keyword evidence="4" id="KW-0676">Redox-active center</keyword>
<keyword evidence="2" id="KW-0201">Cytochrome c-type biogenesis</keyword>
<dbReference type="InterPro" id="IPR017937">
    <property type="entry name" value="Thioredoxin_CS"/>
</dbReference>
<evidence type="ECO:0000313" key="7">
    <source>
        <dbReference type="EMBL" id="MDJ1506737.1"/>
    </source>
</evidence>
<dbReference type="GO" id="GO:0030313">
    <property type="term" value="C:cell envelope"/>
    <property type="evidence" value="ECO:0007669"/>
    <property type="project" value="UniProtKB-SubCell"/>
</dbReference>
<dbReference type="SUPFAM" id="SSF52833">
    <property type="entry name" value="Thioredoxin-like"/>
    <property type="match status" value="1"/>
</dbReference>
<evidence type="ECO:0000313" key="8">
    <source>
        <dbReference type="Proteomes" id="UP001232063"/>
    </source>
</evidence>
<evidence type="ECO:0000256" key="3">
    <source>
        <dbReference type="ARBA" id="ARBA00023157"/>
    </source>
</evidence>
<sequence>MTAFIKSLMIVAVLSGVTAFTYPTRTGTPEAGQKAPEISLPNPQGKVIKLSSLKGKVVLLDFWASWCGPCRQSNPDVVKLYEKYKDQGFTVYSVSLDQNKQKWEQAISKDGLTWENHVSDLKFWYSKAAEDYGIEAIPATFLIDKDGVILDTDLHGKSLENAVKKALQK</sequence>
<protein>
    <submittedName>
        <fullName evidence="7">TlpA disulfide reductase family protein</fullName>
    </submittedName>
</protein>
<feature type="chain" id="PRO_5042197322" evidence="5">
    <location>
        <begin position="22"/>
        <end position="169"/>
    </location>
</feature>
<dbReference type="CDD" id="cd02966">
    <property type="entry name" value="TlpA_like_family"/>
    <property type="match status" value="1"/>
</dbReference>
<dbReference type="InterPro" id="IPR036249">
    <property type="entry name" value="Thioredoxin-like_sf"/>
</dbReference>
<accession>A0AAE3REA8</accession>
<keyword evidence="5" id="KW-0732">Signal</keyword>
<dbReference type="Pfam" id="PF08534">
    <property type="entry name" value="Redoxin"/>
    <property type="match status" value="1"/>
</dbReference>
<feature type="signal peptide" evidence="5">
    <location>
        <begin position="1"/>
        <end position="21"/>
    </location>
</feature>
<proteinExistence type="predicted"/>
<feature type="domain" description="Thioredoxin" evidence="6">
    <location>
        <begin position="29"/>
        <end position="169"/>
    </location>
</feature>
<dbReference type="InterPro" id="IPR050553">
    <property type="entry name" value="Thioredoxin_ResA/DsbE_sf"/>
</dbReference>
<dbReference type="AlphaFoldDB" id="A0AAE3REA8"/>
<evidence type="ECO:0000259" key="6">
    <source>
        <dbReference type="PROSITE" id="PS51352"/>
    </source>
</evidence>
<reference evidence="7" key="1">
    <citation type="submission" date="2023-05" db="EMBL/GenBank/DDBJ databases">
        <authorList>
            <person name="Zhang X."/>
        </authorList>
    </citation>
    <scope>NUCLEOTIDE SEQUENCE</scope>
    <source>
        <strain evidence="7">BD1B2-1</strain>
    </source>
</reference>
<dbReference type="PANTHER" id="PTHR42852">
    <property type="entry name" value="THIOL:DISULFIDE INTERCHANGE PROTEIN DSBE"/>
    <property type="match status" value="1"/>
</dbReference>
<name>A0AAE3REA8_9BACT</name>
<dbReference type="InterPro" id="IPR013766">
    <property type="entry name" value="Thioredoxin_domain"/>
</dbReference>
<dbReference type="GO" id="GO:0016491">
    <property type="term" value="F:oxidoreductase activity"/>
    <property type="evidence" value="ECO:0007669"/>
    <property type="project" value="InterPro"/>
</dbReference>
<evidence type="ECO:0000256" key="2">
    <source>
        <dbReference type="ARBA" id="ARBA00022748"/>
    </source>
</evidence>
<gene>
    <name evidence="7" type="ORF">QNI22_39220</name>
</gene>
<dbReference type="PROSITE" id="PS00194">
    <property type="entry name" value="THIOREDOXIN_1"/>
    <property type="match status" value="1"/>
</dbReference>
<keyword evidence="8" id="KW-1185">Reference proteome</keyword>
<dbReference type="EMBL" id="JASJOU010000027">
    <property type="protein sequence ID" value="MDJ1506737.1"/>
    <property type="molecule type" value="Genomic_DNA"/>
</dbReference>
<comment type="subcellular location">
    <subcellularLocation>
        <location evidence="1">Cell envelope</location>
    </subcellularLocation>
</comment>
<dbReference type="RefSeq" id="WP_314519905.1">
    <property type="nucleotide sequence ID" value="NZ_JASJOU010000027.1"/>
</dbReference>
<keyword evidence="3" id="KW-1015">Disulfide bond</keyword>